<accession>A0A9X1ZCJ9</accession>
<gene>
    <name evidence="5" type="ORF">L2740_10880</name>
</gene>
<dbReference type="RefSeq" id="WP_248950210.1">
    <property type="nucleotide sequence ID" value="NZ_JAKILB010000006.1"/>
</dbReference>
<dbReference type="InterPro" id="IPR045004">
    <property type="entry name" value="ECH_dom"/>
</dbReference>
<dbReference type="Proteomes" id="UP001139293">
    <property type="component" value="Unassembled WGS sequence"/>
</dbReference>
<evidence type="ECO:0000256" key="2">
    <source>
        <dbReference type="ARBA" id="ARBA00011915"/>
    </source>
</evidence>
<evidence type="ECO:0000313" key="5">
    <source>
        <dbReference type="EMBL" id="MCL1139046.1"/>
    </source>
</evidence>
<dbReference type="InterPro" id="IPR029045">
    <property type="entry name" value="ClpP/crotonase-like_dom_sf"/>
</dbReference>
<dbReference type="EMBL" id="JAKILB010000006">
    <property type="protein sequence ID" value="MCL1139046.1"/>
    <property type="molecule type" value="Genomic_DNA"/>
</dbReference>
<evidence type="ECO:0000313" key="6">
    <source>
        <dbReference type="Proteomes" id="UP001139293"/>
    </source>
</evidence>
<feature type="domain" description="Enoyl-CoA hydratase/isomerase" evidence="4">
    <location>
        <begin position="31"/>
        <end position="369"/>
    </location>
</feature>
<dbReference type="PANTHER" id="PTHR43176:SF3">
    <property type="entry name" value="3-HYDROXYISOBUTYRYL-COA HYDROLASE, MITOCHONDRIAL"/>
    <property type="match status" value="1"/>
</dbReference>
<evidence type="ECO:0000256" key="3">
    <source>
        <dbReference type="ARBA" id="ARBA00022801"/>
    </source>
</evidence>
<protein>
    <recommendedName>
        <fullName evidence="2">3-hydroxyisobutyryl-CoA hydrolase</fullName>
        <ecNumber evidence="2">3.1.2.4</ecNumber>
    </recommendedName>
</protein>
<keyword evidence="6" id="KW-1185">Reference proteome</keyword>
<dbReference type="NCBIfam" id="NF004127">
    <property type="entry name" value="PRK05617.1"/>
    <property type="match status" value="1"/>
</dbReference>
<reference evidence="5" key="1">
    <citation type="submission" date="2022-01" db="EMBL/GenBank/DDBJ databases">
        <title>Whole genome-based taxonomy of the Shewanellaceae.</title>
        <authorList>
            <person name="Martin-Rodriguez A.J."/>
        </authorList>
    </citation>
    <scope>NUCLEOTIDE SEQUENCE</scope>
    <source>
        <strain evidence="5">KCTC 23973</strain>
    </source>
</reference>
<dbReference type="InterPro" id="IPR032259">
    <property type="entry name" value="HIBYL-CoA-H"/>
</dbReference>
<proteinExistence type="predicted"/>
<keyword evidence="3" id="KW-0378">Hydrolase</keyword>
<dbReference type="SUPFAM" id="SSF52096">
    <property type="entry name" value="ClpP/crotonase"/>
    <property type="match status" value="1"/>
</dbReference>
<dbReference type="GO" id="GO:0003860">
    <property type="term" value="F:3-hydroxyisobutyryl-CoA hydrolase activity"/>
    <property type="evidence" value="ECO:0007669"/>
    <property type="project" value="UniProtKB-EC"/>
</dbReference>
<dbReference type="AlphaFoldDB" id="A0A9X1ZCJ9"/>
<dbReference type="GO" id="GO:0006574">
    <property type="term" value="P:L-valine catabolic process"/>
    <property type="evidence" value="ECO:0007669"/>
    <property type="project" value="TreeGrafter"/>
</dbReference>
<evidence type="ECO:0000259" key="4">
    <source>
        <dbReference type="Pfam" id="PF16113"/>
    </source>
</evidence>
<organism evidence="5 6">
    <name type="scientific">Shewanella pneumatophori</name>
    <dbReference type="NCBI Taxonomy" id="314092"/>
    <lineage>
        <taxon>Bacteria</taxon>
        <taxon>Pseudomonadati</taxon>
        <taxon>Pseudomonadota</taxon>
        <taxon>Gammaproteobacteria</taxon>
        <taxon>Alteromonadales</taxon>
        <taxon>Shewanellaceae</taxon>
        <taxon>Shewanella</taxon>
    </lineage>
</organism>
<dbReference type="CDD" id="cd06558">
    <property type="entry name" value="crotonase-like"/>
    <property type="match status" value="1"/>
</dbReference>
<comment type="caution">
    <text evidence="5">The sequence shown here is derived from an EMBL/GenBank/DDBJ whole genome shotgun (WGS) entry which is preliminary data.</text>
</comment>
<dbReference type="EC" id="3.1.2.4" evidence="2"/>
<sequence>MSELNTQTSNTQTSNEQVLFSTLITDSGMQVGVATLNIEKALNALNLNMVQALTEQLTVWQSDSNIAAIILDGAGEKAFCAGGDVRAIHQASVATPGEVTQSATEFFSQEYQLDYLLHTFGKPVIVWGDGIVMGGGLGLMIGASHRIVTERSRIAMPEVTIGLYPDVGGSYFLNRMPGKSGLFLGMTAYNMSGSDALYVGIGNHYLNADDKSALFKQLTLLPWGASQNANHQLLSDMLSTMSAACATLASDSVLEQNQPLIDELMTGSLNEVLVNVSQIEPSTLEAKPWLAKALKTMQAGSPVSLNLVYLQSHLSRELSLAECFKLELGLSVNCCAKADFTEGVRALLIDKDRNPKWQFSDVASIPEGFAQSLMQSPWADDAHPLKDLH</sequence>
<name>A0A9X1ZCJ9_9GAMM</name>
<evidence type="ECO:0000256" key="1">
    <source>
        <dbReference type="ARBA" id="ARBA00001709"/>
    </source>
</evidence>
<dbReference type="Gene3D" id="3.90.226.10">
    <property type="entry name" value="2-enoyl-CoA Hydratase, Chain A, domain 1"/>
    <property type="match status" value="1"/>
</dbReference>
<dbReference type="PANTHER" id="PTHR43176">
    <property type="entry name" value="3-HYDROXYISOBUTYRYL-COA HYDROLASE-RELATED"/>
    <property type="match status" value="1"/>
</dbReference>
<comment type="catalytic activity">
    <reaction evidence="1">
        <text>3-hydroxy-2-methylpropanoyl-CoA + H2O = 3-hydroxy-2-methylpropanoate + CoA + H(+)</text>
        <dbReference type="Rhea" id="RHEA:20888"/>
        <dbReference type="ChEBI" id="CHEBI:11805"/>
        <dbReference type="ChEBI" id="CHEBI:15377"/>
        <dbReference type="ChEBI" id="CHEBI:15378"/>
        <dbReference type="ChEBI" id="CHEBI:57287"/>
        <dbReference type="ChEBI" id="CHEBI:57340"/>
        <dbReference type="EC" id="3.1.2.4"/>
    </reaction>
</comment>
<dbReference type="GO" id="GO:0005829">
    <property type="term" value="C:cytosol"/>
    <property type="evidence" value="ECO:0007669"/>
    <property type="project" value="TreeGrafter"/>
</dbReference>
<dbReference type="Pfam" id="PF16113">
    <property type="entry name" value="ECH_2"/>
    <property type="match status" value="1"/>
</dbReference>